<dbReference type="EMBL" id="JAPNKE010000002">
    <property type="protein sequence ID" value="MCY1011848.1"/>
    <property type="molecule type" value="Genomic_DNA"/>
</dbReference>
<dbReference type="HAMAP" id="MF_00528">
    <property type="entry name" value="Maf"/>
    <property type="match status" value="1"/>
</dbReference>
<dbReference type="InterPro" id="IPR003697">
    <property type="entry name" value="Maf-like"/>
</dbReference>
<comment type="cofactor">
    <cofactor evidence="5">
        <name>a divalent metal cation</name>
        <dbReference type="ChEBI" id="CHEBI:60240"/>
    </cofactor>
</comment>
<dbReference type="Proteomes" id="UP001150924">
    <property type="component" value="Unassembled WGS sequence"/>
</dbReference>
<keyword evidence="7" id="KW-1185">Reference proteome</keyword>
<protein>
    <recommendedName>
        <fullName evidence="5">Nucleoside triphosphate pyrophosphatase</fullName>
        <ecNumber evidence="5">3.6.1.9</ecNumber>
    </recommendedName>
    <alternativeName>
        <fullName evidence="5">Nucleotide pyrophosphatase</fullName>
        <shortName evidence="5">Nucleotide PPase</shortName>
    </alternativeName>
</protein>
<evidence type="ECO:0000256" key="5">
    <source>
        <dbReference type="HAMAP-Rule" id="MF_00528"/>
    </source>
</evidence>
<dbReference type="InterPro" id="IPR029001">
    <property type="entry name" value="ITPase-like_fam"/>
</dbReference>
<name>A0A9X3J388_9BACT</name>
<dbReference type="PANTHER" id="PTHR43213:SF10">
    <property type="entry name" value="7-METHYL-GTP PYROPHOSPHATASE"/>
    <property type="match status" value="1"/>
</dbReference>
<keyword evidence="2 5" id="KW-0963">Cytoplasm</keyword>
<dbReference type="GO" id="GO:0009117">
    <property type="term" value="P:nucleotide metabolic process"/>
    <property type="evidence" value="ECO:0007669"/>
    <property type="project" value="UniProtKB-KW"/>
</dbReference>
<evidence type="ECO:0000256" key="1">
    <source>
        <dbReference type="ARBA" id="ARBA00004496"/>
    </source>
</evidence>
<dbReference type="GO" id="GO:0047429">
    <property type="term" value="F:nucleoside triphosphate diphosphatase activity"/>
    <property type="evidence" value="ECO:0007669"/>
    <property type="project" value="UniProtKB-EC"/>
</dbReference>
<evidence type="ECO:0000256" key="2">
    <source>
        <dbReference type="ARBA" id="ARBA00022490"/>
    </source>
</evidence>
<evidence type="ECO:0000313" key="7">
    <source>
        <dbReference type="Proteomes" id="UP001150924"/>
    </source>
</evidence>
<comment type="catalytic activity">
    <reaction evidence="5">
        <text>a ribonucleoside 5'-triphosphate + H2O = a ribonucleoside 5'-phosphate + diphosphate + H(+)</text>
        <dbReference type="Rhea" id="RHEA:23996"/>
        <dbReference type="ChEBI" id="CHEBI:15377"/>
        <dbReference type="ChEBI" id="CHEBI:15378"/>
        <dbReference type="ChEBI" id="CHEBI:33019"/>
        <dbReference type="ChEBI" id="CHEBI:58043"/>
        <dbReference type="ChEBI" id="CHEBI:61557"/>
        <dbReference type="EC" id="3.6.1.9"/>
    </reaction>
</comment>
<evidence type="ECO:0000256" key="4">
    <source>
        <dbReference type="ARBA" id="ARBA00023080"/>
    </source>
</evidence>
<dbReference type="Pfam" id="PF02545">
    <property type="entry name" value="Maf"/>
    <property type="match status" value="1"/>
</dbReference>
<dbReference type="GO" id="GO:0005737">
    <property type="term" value="C:cytoplasm"/>
    <property type="evidence" value="ECO:0007669"/>
    <property type="project" value="UniProtKB-SubCell"/>
</dbReference>
<comment type="caution">
    <text evidence="5">Lacks conserved residue(s) required for the propagation of feature annotation.</text>
</comment>
<dbReference type="EC" id="3.6.1.9" evidence="5"/>
<feature type="active site" description="Proton acceptor" evidence="5">
    <location>
        <position position="77"/>
    </location>
</feature>
<comment type="catalytic activity">
    <reaction evidence="5">
        <text>a 2'-deoxyribonucleoside 5'-triphosphate + H2O = a 2'-deoxyribonucleoside 5'-phosphate + diphosphate + H(+)</text>
        <dbReference type="Rhea" id="RHEA:44644"/>
        <dbReference type="ChEBI" id="CHEBI:15377"/>
        <dbReference type="ChEBI" id="CHEBI:15378"/>
        <dbReference type="ChEBI" id="CHEBI:33019"/>
        <dbReference type="ChEBI" id="CHEBI:61560"/>
        <dbReference type="ChEBI" id="CHEBI:65317"/>
        <dbReference type="EC" id="3.6.1.9"/>
    </reaction>
</comment>
<proteinExistence type="inferred from homology"/>
<accession>A0A9X3J388</accession>
<comment type="caution">
    <text evidence="6">The sequence shown here is derived from an EMBL/GenBank/DDBJ whole genome shotgun (WGS) entry which is preliminary data.</text>
</comment>
<evidence type="ECO:0000313" key="6">
    <source>
        <dbReference type="EMBL" id="MCY1011848.1"/>
    </source>
</evidence>
<reference evidence="6" key="1">
    <citation type="submission" date="2022-11" db="EMBL/GenBank/DDBJ databases">
        <title>Minimal conservation of predation-associated metabolite biosynthetic gene clusters underscores biosynthetic potential of Myxococcota including descriptions for ten novel species: Archangium lansinium sp. nov., Myxococcus landrumus sp. nov., Nannocystis bai.</title>
        <authorList>
            <person name="Ahearne A."/>
            <person name="Stevens C."/>
            <person name="Phillips K."/>
        </authorList>
    </citation>
    <scope>NUCLEOTIDE SEQUENCE</scope>
    <source>
        <strain evidence="6">Na p29</strain>
    </source>
</reference>
<gene>
    <name evidence="6" type="ORF">OV079_41095</name>
</gene>
<evidence type="ECO:0000256" key="3">
    <source>
        <dbReference type="ARBA" id="ARBA00022801"/>
    </source>
</evidence>
<dbReference type="AlphaFoldDB" id="A0A9X3J388"/>
<comment type="similarity">
    <text evidence="5">Belongs to the Maf family.</text>
</comment>
<comment type="function">
    <text evidence="5">Nucleoside triphosphate pyrophosphatase. May have a dual role in cell division arrest and in preventing the incorporation of modified nucleotides into cellular nucleic acids.</text>
</comment>
<comment type="subcellular location">
    <subcellularLocation>
        <location evidence="1 5">Cytoplasm</location>
    </subcellularLocation>
</comment>
<sequence>MPETHAEPCSSVDFALPARTPAAPRCSVLHGGARVRRASRRRAFRRTRRPGFALRLALGKAESLRSANSDAWILGADQVAVGPGPELLHKPGTEDQAIAQLMRLSGATFQLVTGVVLLDATSGVSDTAIDIQTLTMRAYGEDEAAAYVRRYQPLDCAGSFRIEDAGIKLFARIDSADFTGIIGLPLLAVARLLRTAGLLPGP</sequence>
<dbReference type="PANTHER" id="PTHR43213">
    <property type="entry name" value="BIFUNCTIONAL DTTP/UTP PYROPHOSPHATASE/METHYLTRANSFERASE PROTEIN-RELATED"/>
    <property type="match status" value="1"/>
</dbReference>
<keyword evidence="3 5" id="KW-0378">Hydrolase</keyword>
<dbReference type="Gene3D" id="3.90.950.10">
    <property type="match status" value="1"/>
</dbReference>
<organism evidence="6 7">
    <name type="scientific">Nannocystis pusilla</name>
    <dbReference type="NCBI Taxonomy" id="889268"/>
    <lineage>
        <taxon>Bacteria</taxon>
        <taxon>Pseudomonadati</taxon>
        <taxon>Myxococcota</taxon>
        <taxon>Polyangia</taxon>
        <taxon>Nannocystales</taxon>
        <taxon>Nannocystaceae</taxon>
        <taxon>Nannocystis</taxon>
    </lineage>
</organism>
<keyword evidence="4 5" id="KW-0546">Nucleotide metabolism</keyword>
<dbReference type="SUPFAM" id="SSF52972">
    <property type="entry name" value="ITPase-like"/>
    <property type="match status" value="1"/>
</dbReference>